<dbReference type="RefSeq" id="WP_304560607.1">
    <property type="nucleotide sequence ID" value="NZ_JAUQSZ010000004.1"/>
</dbReference>
<evidence type="ECO:0000313" key="2">
    <source>
        <dbReference type="Proteomes" id="UP001176468"/>
    </source>
</evidence>
<gene>
    <name evidence="1" type="ORF">Q5H94_07365</name>
</gene>
<organism evidence="1 2">
    <name type="scientific">Sphingomonas immobilis</name>
    <dbReference type="NCBI Taxonomy" id="3063997"/>
    <lineage>
        <taxon>Bacteria</taxon>
        <taxon>Pseudomonadati</taxon>
        <taxon>Pseudomonadota</taxon>
        <taxon>Alphaproteobacteria</taxon>
        <taxon>Sphingomonadales</taxon>
        <taxon>Sphingomonadaceae</taxon>
        <taxon>Sphingomonas</taxon>
    </lineage>
</organism>
<dbReference type="SUPFAM" id="SSF54909">
    <property type="entry name" value="Dimeric alpha+beta barrel"/>
    <property type="match status" value="1"/>
</dbReference>
<accession>A0ABT8ZX72</accession>
<sequence>MAKFQMVVLTCAADDAVAELARWYDEQHIPDLLRVPGIVSARRGSVMKLGGPAGLPDWNFLACYDIEAESPQLVLAETGRRMGTDEMPRSPALDSSKTLALIITPQFEAEEG</sequence>
<keyword evidence="2" id="KW-1185">Reference proteome</keyword>
<proteinExistence type="predicted"/>
<evidence type="ECO:0000313" key="1">
    <source>
        <dbReference type="EMBL" id="MDO7842139.1"/>
    </source>
</evidence>
<name>A0ABT8ZX72_9SPHN</name>
<protein>
    <recommendedName>
        <fullName evidence="3">YCII-related domain-containing protein</fullName>
    </recommendedName>
</protein>
<comment type="caution">
    <text evidence="1">The sequence shown here is derived from an EMBL/GenBank/DDBJ whole genome shotgun (WGS) entry which is preliminary data.</text>
</comment>
<dbReference type="Proteomes" id="UP001176468">
    <property type="component" value="Unassembled WGS sequence"/>
</dbReference>
<evidence type="ECO:0008006" key="3">
    <source>
        <dbReference type="Google" id="ProtNLM"/>
    </source>
</evidence>
<dbReference type="EMBL" id="JAUQSZ010000004">
    <property type="protein sequence ID" value="MDO7842139.1"/>
    <property type="molecule type" value="Genomic_DNA"/>
</dbReference>
<reference evidence="1" key="1">
    <citation type="submission" date="2023-07" db="EMBL/GenBank/DDBJ databases">
        <authorList>
            <person name="Kim M.K."/>
        </authorList>
    </citation>
    <scope>NUCLEOTIDE SEQUENCE</scope>
    <source>
        <strain evidence="1">CA1-15</strain>
    </source>
</reference>
<dbReference type="InterPro" id="IPR011008">
    <property type="entry name" value="Dimeric_a/b-barrel"/>
</dbReference>